<reference evidence="8" key="1">
    <citation type="submission" date="2017-08" db="EMBL/GenBank/DDBJ databases">
        <authorList>
            <person name="Polle J.E."/>
            <person name="Barry K."/>
            <person name="Cushman J."/>
            <person name="Schmutz J."/>
            <person name="Tran D."/>
            <person name="Hathwaick L.T."/>
            <person name="Yim W.C."/>
            <person name="Jenkins J."/>
            <person name="Mckie-Krisberg Z.M."/>
            <person name="Prochnik S."/>
            <person name="Lindquist E."/>
            <person name="Dockter R.B."/>
            <person name="Adam C."/>
            <person name="Molina H."/>
            <person name="Bunkerborg J."/>
            <person name="Jin E."/>
            <person name="Buchheim M."/>
            <person name="Magnuson J."/>
        </authorList>
    </citation>
    <scope>NUCLEOTIDE SEQUENCE</scope>
    <source>
        <strain evidence="8">CCAP 19/18</strain>
    </source>
</reference>
<keyword evidence="2" id="KW-0547">Nucleotide-binding</keyword>
<organism evidence="8 9">
    <name type="scientific">Dunaliella salina</name>
    <name type="common">Green alga</name>
    <name type="synonym">Protococcus salinus</name>
    <dbReference type="NCBI Taxonomy" id="3046"/>
    <lineage>
        <taxon>Eukaryota</taxon>
        <taxon>Viridiplantae</taxon>
        <taxon>Chlorophyta</taxon>
        <taxon>core chlorophytes</taxon>
        <taxon>Chlorophyceae</taxon>
        <taxon>CS clade</taxon>
        <taxon>Chlamydomonadales</taxon>
        <taxon>Dunaliellaceae</taxon>
        <taxon>Dunaliella</taxon>
    </lineage>
</organism>
<name>A0ABQ7G137_DUNSA</name>
<dbReference type="PANTHER" id="PTHR47959">
    <property type="entry name" value="ATP-DEPENDENT RNA HELICASE RHLE-RELATED"/>
    <property type="match status" value="1"/>
</dbReference>
<evidence type="ECO:0000313" key="9">
    <source>
        <dbReference type="Proteomes" id="UP000815325"/>
    </source>
</evidence>
<evidence type="ECO:0000313" key="8">
    <source>
        <dbReference type="EMBL" id="KAF5828319.1"/>
    </source>
</evidence>
<dbReference type="Pfam" id="PF00271">
    <property type="entry name" value="Helicase_C"/>
    <property type="match status" value="1"/>
</dbReference>
<feature type="compositionally biased region" description="Polar residues" evidence="6">
    <location>
        <begin position="16"/>
        <end position="26"/>
    </location>
</feature>
<dbReference type="PANTHER" id="PTHR47959:SF1">
    <property type="entry name" value="ATP-DEPENDENT RNA HELICASE DBPA"/>
    <property type="match status" value="1"/>
</dbReference>
<feature type="domain" description="Helicase ATP-binding" evidence="7">
    <location>
        <begin position="121"/>
        <end position="257"/>
    </location>
</feature>
<feature type="region of interest" description="Disordered" evidence="6">
    <location>
        <begin position="104"/>
        <end position="127"/>
    </location>
</feature>
<dbReference type="InterPro" id="IPR014001">
    <property type="entry name" value="Helicase_ATP-bd"/>
</dbReference>
<gene>
    <name evidence="8" type="ORF">DUNSADRAFT_17785</name>
</gene>
<dbReference type="InterPro" id="IPR044742">
    <property type="entry name" value="DEAD/DEAH_RhlB"/>
</dbReference>
<dbReference type="SMART" id="SM00487">
    <property type="entry name" value="DEXDc"/>
    <property type="match status" value="1"/>
</dbReference>
<accession>A0ABQ7G137</accession>
<evidence type="ECO:0000256" key="3">
    <source>
        <dbReference type="ARBA" id="ARBA00022801"/>
    </source>
</evidence>
<dbReference type="Gene3D" id="3.40.50.300">
    <property type="entry name" value="P-loop containing nucleotide triphosphate hydrolases"/>
    <property type="match status" value="2"/>
</dbReference>
<dbReference type="PROSITE" id="PS51192">
    <property type="entry name" value="HELICASE_ATP_BIND_1"/>
    <property type="match status" value="1"/>
</dbReference>
<dbReference type="GO" id="GO:0016787">
    <property type="term" value="F:hydrolase activity"/>
    <property type="evidence" value="ECO:0007669"/>
    <property type="project" value="UniProtKB-KW"/>
</dbReference>
<evidence type="ECO:0000256" key="1">
    <source>
        <dbReference type="ARBA" id="ARBA00006517"/>
    </source>
</evidence>
<evidence type="ECO:0000256" key="4">
    <source>
        <dbReference type="ARBA" id="ARBA00022806"/>
    </source>
</evidence>
<comment type="similarity">
    <text evidence="1">Belongs to the DEAD box helicase family. DDX21/DDX50 subfamily.</text>
</comment>
<comment type="caution">
    <text evidence="8">The sequence shown here is derived from an EMBL/GenBank/DDBJ whole genome shotgun (WGS) entry which is preliminary data.</text>
</comment>
<dbReference type="EMBL" id="MU070323">
    <property type="protein sequence ID" value="KAF5828319.1"/>
    <property type="molecule type" value="Genomic_DNA"/>
</dbReference>
<dbReference type="InterPro" id="IPR001650">
    <property type="entry name" value="Helicase_C-like"/>
</dbReference>
<dbReference type="InterPro" id="IPR050079">
    <property type="entry name" value="DEAD_box_RNA_helicase"/>
</dbReference>
<keyword evidence="4" id="KW-0347">Helicase</keyword>
<dbReference type="InterPro" id="IPR011545">
    <property type="entry name" value="DEAD/DEAH_box_helicase_dom"/>
</dbReference>
<dbReference type="CDD" id="cd00268">
    <property type="entry name" value="DEADc"/>
    <property type="match status" value="1"/>
</dbReference>
<dbReference type="InterPro" id="IPR027417">
    <property type="entry name" value="P-loop_NTPase"/>
</dbReference>
<sequence>MLLQHFSHGRAATSGRAFSTSGGSNNGVMGLMQPLRSSSSKRGVESTATPTLQATVVPVSERSRLVAPTQAALADPVTSTSSFSSMLDDDSDFDEQQDVIQVDMAEEDPSLKEDRQSGGKPARGRPPRAVVLAPTRELANQTANEFKTVCPGLNVVSVYGGTSISMQISDLRRGADVVVGTPGRVIDLIERGSLSLDRVRYAILDEADQMLDMGFEEDMEKILSYAPKERQTLLFSATLPKWINKVARRFQENPLLVDLVGEENTGRLADTIRLLVMQVEYNQKINALMDAITMHAANGKTIVFVNTKARANEVCDSVSQVHPAVALHGDISQAQRDRALQMFSVIDFFVPTADKLLASDQPARVLAASLAALAGFRAAPQPRSLLTYEEGLTTLRLLARPGQIDGWKSLSRSLGMLLKTAKINKPIESTIGKIKVVEDSKAVSVFAAVHTWVARVGRVVAVVPAIILHTPLGCKEINISPECSLGGGCKQFNSSPHLCVFKEVVARRWA</sequence>
<keyword evidence="9" id="KW-1185">Reference proteome</keyword>
<evidence type="ECO:0000256" key="2">
    <source>
        <dbReference type="ARBA" id="ARBA00022741"/>
    </source>
</evidence>
<protein>
    <submittedName>
        <fullName evidence="8">P-loop containing nucleoside triphosphate hydrolase protein</fullName>
    </submittedName>
</protein>
<evidence type="ECO:0000259" key="7">
    <source>
        <dbReference type="PROSITE" id="PS51192"/>
    </source>
</evidence>
<keyword evidence="5" id="KW-0067">ATP-binding</keyword>
<keyword evidence="3 8" id="KW-0378">Hydrolase</keyword>
<feature type="region of interest" description="Disordered" evidence="6">
    <location>
        <begin position="70"/>
        <end position="91"/>
    </location>
</feature>
<evidence type="ECO:0000256" key="5">
    <source>
        <dbReference type="ARBA" id="ARBA00022840"/>
    </source>
</evidence>
<dbReference type="Proteomes" id="UP000815325">
    <property type="component" value="Unassembled WGS sequence"/>
</dbReference>
<proteinExistence type="inferred from homology"/>
<feature type="region of interest" description="Disordered" evidence="6">
    <location>
        <begin position="1"/>
        <end position="26"/>
    </location>
</feature>
<evidence type="ECO:0000256" key="6">
    <source>
        <dbReference type="SAM" id="MobiDB-lite"/>
    </source>
</evidence>
<dbReference type="SUPFAM" id="SSF52540">
    <property type="entry name" value="P-loop containing nucleoside triphosphate hydrolases"/>
    <property type="match status" value="1"/>
</dbReference>
<dbReference type="Pfam" id="PF00270">
    <property type="entry name" value="DEAD"/>
    <property type="match status" value="1"/>
</dbReference>